<feature type="compositionally biased region" description="Basic and acidic residues" evidence="7">
    <location>
        <begin position="398"/>
        <end position="413"/>
    </location>
</feature>
<feature type="domain" description="Homeobox" evidence="8">
    <location>
        <begin position="139"/>
        <end position="202"/>
    </location>
</feature>
<evidence type="ECO:0000259" key="8">
    <source>
        <dbReference type="PROSITE" id="PS50071"/>
    </source>
</evidence>
<evidence type="ECO:0000256" key="3">
    <source>
        <dbReference type="ARBA" id="ARBA00023125"/>
    </source>
</evidence>
<feature type="region of interest" description="Disordered" evidence="7">
    <location>
        <begin position="252"/>
        <end position="343"/>
    </location>
</feature>
<evidence type="ECO:0000313" key="9">
    <source>
        <dbReference type="EMBL" id="KAL3860668.1"/>
    </source>
</evidence>
<dbReference type="SMART" id="SM00389">
    <property type="entry name" value="HOX"/>
    <property type="match status" value="1"/>
</dbReference>
<reference evidence="9 10" key="1">
    <citation type="submission" date="2024-11" db="EMBL/GenBank/DDBJ databases">
        <title>Chromosome-level genome assembly of the freshwater bivalve Anodonta woodiana.</title>
        <authorList>
            <person name="Chen X."/>
        </authorList>
    </citation>
    <scope>NUCLEOTIDE SEQUENCE [LARGE SCALE GENOMIC DNA]</scope>
    <source>
        <strain evidence="9">MN2024</strain>
        <tissue evidence="9">Gills</tissue>
    </source>
</reference>
<evidence type="ECO:0000256" key="6">
    <source>
        <dbReference type="PROSITE-ProRule" id="PRU00108"/>
    </source>
</evidence>
<feature type="region of interest" description="Disordered" evidence="7">
    <location>
        <begin position="207"/>
        <end position="239"/>
    </location>
</feature>
<feature type="compositionally biased region" description="Polar residues" evidence="7">
    <location>
        <begin position="228"/>
        <end position="239"/>
    </location>
</feature>
<feature type="compositionally biased region" description="Polar residues" evidence="7">
    <location>
        <begin position="285"/>
        <end position="319"/>
    </location>
</feature>
<feature type="DNA-binding region" description="Homeobox" evidence="6">
    <location>
        <begin position="141"/>
        <end position="203"/>
    </location>
</feature>
<protein>
    <recommendedName>
        <fullName evidence="8">Homeobox domain-containing protein</fullName>
    </recommendedName>
</protein>
<keyword evidence="3 6" id="KW-0238">DNA-binding</keyword>
<comment type="caution">
    <text evidence="9">The sequence shown here is derived from an EMBL/GenBank/DDBJ whole genome shotgun (WGS) entry which is preliminary data.</text>
</comment>
<feature type="compositionally biased region" description="Polar residues" evidence="7">
    <location>
        <begin position="385"/>
        <end position="397"/>
    </location>
</feature>
<proteinExistence type="inferred from homology"/>
<feature type="compositionally biased region" description="Polar residues" evidence="7">
    <location>
        <begin position="263"/>
        <end position="272"/>
    </location>
</feature>
<dbReference type="PROSITE" id="PS50071">
    <property type="entry name" value="HOMEOBOX_2"/>
    <property type="match status" value="1"/>
</dbReference>
<dbReference type="PROSITE" id="PS00027">
    <property type="entry name" value="HOMEOBOX_1"/>
    <property type="match status" value="1"/>
</dbReference>
<keyword evidence="5 6" id="KW-0539">Nucleus</keyword>
<dbReference type="InterPro" id="IPR009057">
    <property type="entry name" value="Homeodomain-like_sf"/>
</dbReference>
<dbReference type="InterPro" id="IPR017970">
    <property type="entry name" value="Homeobox_CS"/>
</dbReference>
<evidence type="ECO:0000256" key="4">
    <source>
        <dbReference type="ARBA" id="ARBA00023155"/>
    </source>
</evidence>
<gene>
    <name evidence="9" type="ORF">ACJMK2_010762</name>
</gene>
<dbReference type="Gene3D" id="1.10.10.60">
    <property type="entry name" value="Homeodomain-like"/>
    <property type="match status" value="1"/>
</dbReference>
<dbReference type="GO" id="GO:0003677">
    <property type="term" value="F:DNA binding"/>
    <property type="evidence" value="ECO:0007669"/>
    <property type="project" value="UniProtKB-UniRule"/>
</dbReference>
<comment type="similarity">
    <text evidence="2">Belongs to the TALE/IRO homeobox family.</text>
</comment>
<sequence length="413" mass="45299">MSFTPQFSLGRPGVLTPIPQTAIPAKQPFGTFGLQRCCENGRSIVINPSTGQSVCSCQIQTGSQTCMQRGPGLPEGLYGSASSHMYPSAGFLGSDPSAFYRMTSPQTECVKNVSVGSPYYFDNALAANPYGSFFPGLDLNSASRRKNATRETTSALKAWLCEHRKNPYPTKGEKIMLAILTRMTLTQVSTWFANARRRLKKEKKIDWDPKDGEDDIECDTSENDDNRTPGNEETSFSQWFSTDEDEILKVSDISDADEKSDPTCKQSSSDSLRQGLVYPDKRHQTSTMSKLKASEQNTDQENSLSLNTVSNCNDTTLINRSRRTSTHTQESPRNSVSDGTVNNRPKIWSISEIIGSTECSSSTPITEASVTSLKSSEETSSTASPKNKTAPTSSKSGKNIERNENTKDDKSMA</sequence>
<evidence type="ECO:0000256" key="5">
    <source>
        <dbReference type="ARBA" id="ARBA00023242"/>
    </source>
</evidence>
<dbReference type="CDD" id="cd00086">
    <property type="entry name" value="homeodomain"/>
    <property type="match status" value="1"/>
</dbReference>
<feature type="region of interest" description="Disordered" evidence="7">
    <location>
        <begin position="358"/>
        <end position="413"/>
    </location>
</feature>
<dbReference type="FunFam" id="1.10.10.60:FF:000003">
    <property type="entry name" value="Iroquois-class homeobox protein IRX"/>
    <property type="match status" value="1"/>
</dbReference>
<dbReference type="PANTHER" id="PTHR11211:SF40">
    <property type="entry name" value="MIRROR, ISOFORM C"/>
    <property type="match status" value="1"/>
</dbReference>
<feature type="compositionally biased region" description="Acidic residues" evidence="7">
    <location>
        <begin position="211"/>
        <end position="223"/>
    </location>
</feature>
<dbReference type="PANTHER" id="PTHR11211">
    <property type="entry name" value="IROQUOIS-CLASS HOMEODOMAIN PROTEIN IRX"/>
    <property type="match status" value="1"/>
</dbReference>
<accession>A0ABD3VJF3</accession>
<feature type="compositionally biased region" description="Polar residues" evidence="7">
    <location>
        <begin position="326"/>
        <end position="343"/>
    </location>
</feature>
<dbReference type="InterPro" id="IPR008422">
    <property type="entry name" value="KN_HD"/>
</dbReference>
<dbReference type="EMBL" id="JBJQND010000012">
    <property type="protein sequence ID" value="KAL3860668.1"/>
    <property type="molecule type" value="Genomic_DNA"/>
</dbReference>
<comment type="subcellular location">
    <subcellularLocation>
        <location evidence="1 6">Nucleus</location>
    </subcellularLocation>
</comment>
<feature type="compositionally biased region" description="Low complexity" evidence="7">
    <location>
        <begin position="369"/>
        <end position="384"/>
    </location>
</feature>
<dbReference type="Proteomes" id="UP001634394">
    <property type="component" value="Unassembled WGS sequence"/>
</dbReference>
<evidence type="ECO:0000256" key="7">
    <source>
        <dbReference type="SAM" id="MobiDB-lite"/>
    </source>
</evidence>
<name>A0ABD3VJF3_SINWO</name>
<evidence type="ECO:0000256" key="2">
    <source>
        <dbReference type="ARBA" id="ARBA00008446"/>
    </source>
</evidence>
<keyword evidence="4 6" id="KW-0371">Homeobox</keyword>
<keyword evidence="10" id="KW-1185">Reference proteome</keyword>
<dbReference type="GO" id="GO:0005634">
    <property type="term" value="C:nucleus"/>
    <property type="evidence" value="ECO:0007669"/>
    <property type="project" value="UniProtKB-SubCell"/>
</dbReference>
<dbReference type="AlphaFoldDB" id="A0ABD3VJF3"/>
<organism evidence="9 10">
    <name type="scientific">Sinanodonta woodiana</name>
    <name type="common">Chinese pond mussel</name>
    <name type="synonym">Anodonta woodiana</name>
    <dbReference type="NCBI Taxonomy" id="1069815"/>
    <lineage>
        <taxon>Eukaryota</taxon>
        <taxon>Metazoa</taxon>
        <taxon>Spiralia</taxon>
        <taxon>Lophotrochozoa</taxon>
        <taxon>Mollusca</taxon>
        <taxon>Bivalvia</taxon>
        <taxon>Autobranchia</taxon>
        <taxon>Heteroconchia</taxon>
        <taxon>Palaeoheterodonta</taxon>
        <taxon>Unionida</taxon>
        <taxon>Unionoidea</taxon>
        <taxon>Unionidae</taxon>
        <taxon>Unioninae</taxon>
        <taxon>Sinanodonta</taxon>
    </lineage>
</organism>
<evidence type="ECO:0000256" key="1">
    <source>
        <dbReference type="ARBA" id="ARBA00004123"/>
    </source>
</evidence>
<dbReference type="SUPFAM" id="SSF46689">
    <property type="entry name" value="Homeodomain-like"/>
    <property type="match status" value="1"/>
</dbReference>
<evidence type="ECO:0000313" key="10">
    <source>
        <dbReference type="Proteomes" id="UP001634394"/>
    </source>
</evidence>
<feature type="compositionally biased region" description="Polar residues" evidence="7">
    <location>
        <begin position="358"/>
        <end position="368"/>
    </location>
</feature>
<dbReference type="InterPro" id="IPR001356">
    <property type="entry name" value="HD"/>
</dbReference>
<dbReference type="Pfam" id="PF05920">
    <property type="entry name" value="Homeobox_KN"/>
    <property type="match status" value="1"/>
</dbReference>